<dbReference type="RefSeq" id="WP_379228578.1">
    <property type="nucleotide sequence ID" value="NZ_JBHTLX010000015.1"/>
</dbReference>
<dbReference type="PANTHER" id="PTHR35007">
    <property type="entry name" value="INTEGRAL MEMBRANE PROTEIN-RELATED"/>
    <property type="match status" value="1"/>
</dbReference>
<dbReference type="EMBL" id="JBHTLX010000015">
    <property type="protein sequence ID" value="MFD1248306.1"/>
    <property type="molecule type" value="Genomic_DNA"/>
</dbReference>
<evidence type="ECO:0000256" key="1">
    <source>
        <dbReference type="ARBA" id="ARBA00004651"/>
    </source>
</evidence>
<organism evidence="8 9">
    <name type="scientific">Nocardioides ginsengisoli</name>
    <dbReference type="NCBI Taxonomy" id="363868"/>
    <lineage>
        <taxon>Bacteria</taxon>
        <taxon>Bacillati</taxon>
        <taxon>Actinomycetota</taxon>
        <taxon>Actinomycetes</taxon>
        <taxon>Propionibacteriales</taxon>
        <taxon>Nocardioidaceae</taxon>
        <taxon>Nocardioides</taxon>
    </lineage>
</organism>
<accession>A0ABW3VZV9</accession>
<protein>
    <submittedName>
        <fullName evidence="8">Type II secretion system F family protein</fullName>
    </submittedName>
</protein>
<keyword evidence="2" id="KW-1003">Cell membrane</keyword>
<keyword evidence="5 6" id="KW-0472">Membrane</keyword>
<sequence length="268" mass="28658">MGALVGLGLGLGLLLIWAAFCRPQVVAAEPRARSSRRRIAALASAALAAVGAVAVTGLVVLGPVVAVLAMSVPRAVVRTRARRRRRELAEVWPDAVDDLASAVRAGMSLPDAVAALAVRGPEPLRPAFEAFALDYQASGRFGDCLDRLKVRLADPVGDRVVEGLRIAREVGGGQLGRLLRNLSGYLRDDLRTRAELEARQSWAVNGARLAVASPWLVLVVMATQRSVIQRYQSPAGAVVLVAGALVCLVAYRLMTRLGRLPVERRILR</sequence>
<name>A0ABW3VZV9_9ACTN</name>
<comment type="caution">
    <text evidence="8">The sequence shown here is derived from an EMBL/GenBank/DDBJ whole genome shotgun (WGS) entry which is preliminary data.</text>
</comment>
<evidence type="ECO:0000256" key="2">
    <source>
        <dbReference type="ARBA" id="ARBA00022475"/>
    </source>
</evidence>
<evidence type="ECO:0000256" key="4">
    <source>
        <dbReference type="ARBA" id="ARBA00022989"/>
    </source>
</evidence>
<evidence type="ECO:0000256" key="5">
    <source>
        <dbReference type="ARBA" id="ARBA00023136"/>
    </source>
</evidence>
<feature type="transmembrane region" description="Helical" evidence="6">
    <location>
        <begin position="44"/>
        <end position="77"/>
    </location>
</feature>
<dbReference type="Proteomes" id="UP001597229">
    <property type="component" value="Unassembled WGS sequence"/>
</dbReference>
<keyword evidence="9" id="KW-1185">Reference proteome</keyword>
<feature type="transmembrane region" description="Helical" evidence="6">
    <location>
        <begin position="235"/>
        <end position="254"/>
    </location>
</feature>
<dbReference type="InterPro" id="IPR018076">
    <property type="entry name" value="T2SS_GspF_dom"/>
</dbReference>
<evidence type="ECO:0000313" key="9">
    <source>
        <dbReference type="Proteomes" id="UP001597229"/>
    </source>
</evidence>
<evidence type="ECO:0000256" key="3">
    <source>
        <dbReference type="ARBA" id="ARBA00022692"/>
    </source>
</evidence>
<reference evidence="9" key="1">
    <citation type="journal article" date="2019" name="Int. J. Syst. Evol. Microbiol.">
        <title>The Global Catalogue of Microorganisms (GCM) 10K type strain sequencing project: providing services to taxonomists for standard genome sequencing and annotation.</title>
        <authorList>
            <consortium name="The Broad Institute Genomics Platform"/>
            <consortium name="The Broad Institute Genome Sequencing Center for Infectious Disease"/>
            <person name="Wu L."/>
            <person name="Ma J."/>
        </authorList>
    </citation>
    <scope>NUCLEOTIDE SEQUENCE [LARGE SCALE GENOMIC DNA]</scope>
    <source>
        <strain evidence="9">CCUG 52478</strain>
    </source>
</reference>
<dbReference type="Pfam" id="PF00482">
    <property type="entry name" value="T2SSF"/>
    <property type="match status" value="1"/>
</dbReference>
<keyword evidence="3 6" id="KW-0812">Transmembrane</keyword>
<proteinExistence type="predicted"/>
<gene>
    <name evidence="8" type="ORF">ACFQ3F_10955</name>
</gene>
<dbReference type="PANTHER" id="PTHR35007:SF3">
    <property type="entry name" value="POSSIBLE CONSERVED ALANINE RICH MEMBRANE PROTEIN"/>
    <property type="match status" value="1"/>
</dbReference>
<feature type="transmembrane region" description="Helical" evidence="6">
    <location>
        <begin position="202"/>
        <end position="223"/>
    </location>
</feature>
<evidence type="ECO:0000259" key="7">
    <source>
        <dbReference type="Pfam" id="PF00482"/>
    </source>
</evidence>
<evidence type="ECO:0000256" key="6">
    <source>
        <dbReference type="SAM" id="Phobius"/>
    </source>
</evidence>
<comment type="subcellular location">
    <subcellularLocation>
        <location evidence="1">Cell membrane</location>
        <topology evidence="1">Multi-pass membrane protein</topology>
    </subcellularLocation>
</comment>
<feature type="domain" description="Type II secretion system protein GspF" evidence="7">
    <location>
        <begin position="96"/>
        <end position="221"/>
    </location>
</feature>
<keyword evidence="4 6" id="KW-1133">Transmembrane helix</keyword>
<evidence type="ECO:0000313" key="8">
    <source>
        <dbReference type="EMBL" id="MFD1248306.1"/>
    </source>
</evidence>